<protein>
    <submittedName>
        <fullName evidence="2">Uncharacterized protein</fullName>
    </submittedName>
</protein>
<name>A0A9E7GY05_9LILI</name>
<evidence type="ECO:0000256" key="1">
    <source>
        <dbReference type="SAM" id="MobiDB-lite"/>
    </source>
</evidence>
<feature type="compositionally biased region" description="Low complexity" evidence="1">
    <location>
        <begin position="128"/>
        <end position="137"/>
    </location>
</feature>
<accession>A0A9E7GY05</accession>
<organism evidence="2 3">
    <name type="scientific">Musa troglodytarum</name>
    <name type="common">fe'i banana</name>
    <dbReference type="NCBI Taxonomy" id="320322"/>
    <lineage>
        <taxon>Eukaryota</taxon>
        <taxon>Viridiplantae</taxon>
        <taxon>Streptophyta</taxon>
        <taxon>Embryophyta</taxon>
        <taxon>Tracheophyta</taxon>
        <taxon>Spermatophyta</taxon>
        <taxon>Magnoliopsida</taxon>
        <taxon>Liliopsida</taxon>
        <taxon>Zingiberales</taxon>
        <taxon>Musaceae</taxon>
        <taxon>Musa</taxon>
    </lineage>
</organism>
<feature type="region of interest" description="Disordered" evidence="1">
    <location>
        <begin position="110"/>
        <end position="140"/>
    </location>
</feature>
<dbReference type="AlphaFoldDB" id="A0A9E7GY05"/>
<keyword evidence="3" id="KW-1185">Reference proteome</keyword>
<sequence length="153" mass="16344">MRSWGRLHPHSPERSLLRSQHRESPLLSCRKQLLPEEGAGTGGLVISQALPPLPLRIQATVAALTLHLPGSSLTIFFSGERTESSISFTIVFSLLAVLPPVLLARVPHRQRAPQAPPSLRPMGVLGGSSSSSSSSVSCGRSTNPVPFFILIVP</sequence>
<feature type="region of interest" description="Disordered" evidence="1">
    <location>
        <begin position="1"/>
        <end position="21"/>
    </location>
</feature>
<proteinExistence type="predicted"/>
<evidence type="ECO:0000313" key="2">
    <source>
        <dbReference type="EMBL" id="URE20342.1"/>
    </source>
</evidence>
<gene>
    <name evidence="2" type="ORF">MUK42_06283</name>
</gene>
<reference evidence="2" key="1">
    <citation type="submission" date="2022-05" db="EMBL/GenBank/DDBJ databases">
        <title>The Musa troglodytarum L. genome provides insights into the mechanism of non-climacteric behaviour and enrichment of carotenoids.</title>
        <authorList>
            <person name="Wang J."/>
        </authorList>
    </citation>
    <scope>NUCLEOTIDE SEQUENCE</scope>
    <source>
        <tissue evidence="2">Leaf</tissue>
    </source>
</reference>
<dbReference type="EMBL" id="CP097509">
    <property type="protein sequence ID" value="URE20342.1"/>
    <property type="molecule type" value="Genomic_DNA"/>
</dbReference>
<feature type="compositionally biased region" description="Basic and acidic residues" evidence="1">
    <location>
        <begin position="10"/>
        <end position="21"/>
    </location>
</feature>
<evidence type="ECO:0000313" key="3">
    <source>
        <dbReference type="Proteomes" id="UP001055439"/>
    </source>
</evidence>
<dbReference type="Proteomes" id="UP001055439">
    <property type="component" value="Chromosome 7"/>
</dbReference>